<dbReference type="PANTHER" id="PTHR21248">
    <property type="entry name" value="CARDIOLIPIN SYNTHASE"/>
    <property type="match status" value="1"/>
</dbReference>
<feature type="domain" description="PLD phosphodiesterase" evidence="2">
    <location>
        <begin position="402"/>
        <end position="429"/>
    </location>
</feature>
<dbReference type="PROSITE" id="PS50035">
    <property type="entry name" value="PLD"/>
    <property type="match status" value="2"/>
</dbReference>
<feature type="region of interest" description="Disordered" evidence="1">
    <location>
        <begin position="238"/>
        <end position="260"/>
    </location>
</feature>
<dbReference type="CDD" id="cd09159">
    <property type="entry name" value="PLDc_ybhO_like_2"/>
    <property type="match status" value="1"/>
</dbReference>
<gene>
    <name evidence="3" type="ORF">LMG26845_05575</name>
</gene>
<evidence type="ECO:0000313" key="4">
    <source>
        <dbReference type="Proteomes" id="UP000507979"/>
    </source>
</evidence>
<dbReference type="InterPro" id="IPR025202">
    <property type="entry name" value="PLD-like_dom"/>
</dbReference>
<feature type="domain" description="PLD phosphodiesterase" evidence="2">
    <location>
        <begin position="206"/>
        <end position="233"/>
    </location>
</feature>
<proteinExistence type="predicted"/>
<dbReference type="SUPFAM" id="SSF56024">
    <property type="entry name" value="Phospholipase D/nuclease"/>
    <property type="match status" value="2"/>
</dbReference>
<protein>
    <submittedName>
        <fullName evidence="3">Cardiolipin synthase</fullName>
        <ecNumber evidence="3">2.7.8.-</ecNumber>
    </submittedName>
</protein>
<dbReference type="InterPro" id="IPR001736">
    <property type="entry name" value="PLipase_D/transphosphatidylase"/>
</dbReference>
<dbReference type="CDD" id="cd09110">
    <property type="entry name" value="PLDc_CLS_1"/>
    <property type="match status" value="1"/>
</dbReference>
<reference evidence="3 4" key="1">
    <citation type="submission" date="2020-04" db="EMBL/GenBank/DDBJ databases">
        <authorList>
            <person name="De Canck E."/>
        </authorList>
    </citation>
    <scope>NUCLEOTIDE SEQUENCE [LARGE SCALE GENOMIC DNA]</scope>
    <source>
        <strain evidence="3 4">LMG 26845</strain>
    </source>
</reference>
<feature type="compositionally biased region" description="Gly residues" evidence="1">
    <location>
        <begin position="239"/>
        <end position="249"/>
    </location>
</feature>
<dbReference type="GO" id="GO:0030572">
    <property type="term" value="F:phosphatidyltransferase activity"/>
    <property type="evidence" value="ECO:0007669"/>
    <property type="project" value="UniProtKB-ARBA"/>
</dbReference>
<organism evidence="3 4">
    <name type="scientific">Achromobacter insuavis</name>
    <dbReference type="NCBI Taxonomy" id="1287735"/>
    <lineage>
        <taxon>Bacteria</taxon>
        <taxon>Pseudomonadati</taxon>
        <taxon>Pseudomonadota</taxon>
        <taxon>Betaproteobacteria</taxon>
        <taxon>Burkholderiales</taxon>
        <taxon>Alcaligenaceae</taxon>
        <taxon>Achromobacter</taxon>
    </lineage>
</organism>
<sequence>MRPPPAPPPGPPAPAAQGRTAWRCAVRAAALACCAALLAACASVPDAQERAARKAQAGLSADASQASYRRGHDIAADPRNAKDDFLARHLAVEEAVSGAPLVAGNRVRLLADGPSTYQAMLRSIAQARRYVHMETYIFDDDEEGARFAEALIAARNRGADVALMVDAVGTLKTPDALFQRLRDAGVQVAVFNPVSPVSGSRAGWSPNQRNHRKVLVVDGKVGYLGGINVSAVYASSPAGGSGASGGVGSGPDAKRTDAQAAPWRDTHLRIEGPAVAQLEAVIQDGWQSQAKEPLRGGGTDIAPATGPTRVRILANQPDRSDGYTVYLTLMSAFESAQRSIHITMAYFVPDPAFVDVLAAAAQRGVDVVLVLPGFSDSSLVFNAGRSHYGKLLKAGVKIHERRDALLHAKTAVVDGVWSTVGSSNMDWRSFALNYEVNAVVLGPEFAAEMEALFQRDVAESVRITPEAWRARGVDDRFMEFFSRMFERWL</sequence>
<evidence type="ECO:0000313" key="3">
    <source>
        <dbReference type="EMBL" id="CAB3707380.1"/>
    </source>
</evidence>
<dbReference type="Pfam" id="PF13091">
    <property type="entry name" value="PLDc_2"/>
    <property type="match status" value="2"/>
</dbReference>
<dbReference type="RefSeq" id="WP_369816827.1">
    <property type="nucleotide sequence ID" value="NZ_CADIJR010000097.1"/>
</dbReference>
<dbReference type="Proteomes" id="UP000507979">
    <property type="component" value="Unassembled WGS sequence"/>
</dbReference>
<evidence type="ECO:0000259" key="2">
    <source>
        <dbReference type="PROSITE" id="PS50035"/>
    </source>
</evidence>
<name>A0A6J5BIM8_9BURK</name>
<dbReference type="SMART" id="SM00155">
    <property type="entry name" value="PLDc"/>
    <property type="match status" value="2"/>
</dbReference>
<dbReference type="EC" id="2.7.8.-" evidence="3"/>
<dbReference type="EMBL" id="CADIJR010000097">
    <property type="protein sequence ID" value="CAB3707380.1"/>
    <property type="molecule type" value="Genomic_DNA"/>
</dbReference>
<dbReference type="GeneID" id="92901471"/>
<evidence type="ECO:0000256" key="1">
    <source>
        <dbReference type="SAM" id="MobiDB-lite"/>
    </source>
</evidence>
<dbReference type="AlphaFoldDB" id="A0A6J5BIM8"/>
<keyword evidence="3" id="KW-0808">Transferase</keyword>
<dbReference type="PANTHER" id="PTHR21248:SF22">
    <property type="entry name" value="PHOSPHOLIPASE D"/>
    <property type="match status" value="1"/>
</dbReference>
<accession>A0A6J5BIM8</accession>
<dbReference type="GO" id="GO:0032049">
    <property type="term" value="P:cardiolipin biosynthetic process"/>
    <property type="evidence" value="ECO:0007669"/>
    <property type="project" value="UniProtKB-ARBA"/>
</dbReference>
<dbReference type="Gene3D" id="3.30.870.10">
    <property type="entry name" value="Endonuclease Chain A"/>
    <property type="match status" value="2"/>
</dbReference>
<keyword evidence="4" id="KW-1185">Reference proteome</keyword>